<gene>
    <name evidence="1" type="ORF">SCLCIDRAFT_1207542</name>
</gene>
<sequence>MQLRQPIENSRRPLQADWLVRPALRPRVDHRNDASGGTRRTCVCRKSVQGVSHVSGVELSQASASHRRLLGIVQSGD</sequence>
<dbReference type="AlphaFoldDB" id="A0A0C3EQZ8"/>
<proteinExistence type="predicted"/>
<organism evidence="1 2">
    <name type="scientific">Scleroderma citrinum Foug A</name>
    <dbReference type="NCBI Taxonomy" id="1036808"/>
    <lineage>
        <taxon>Eukaryota</taxon>
        <taxon>Fungi</taxon>
        <taxon>Dikarya</taxon>
        <taxon>Basidiomycota</taxon>
        <taxon>Agaricomycotina</taxon>
        <taxon>Agaricomycetes</taxon>
        <taxon>Agaricomycetidae</taxon>
        <taxon>Boletales</taxon>
        <taxon>Sclerodermatineae</taxon>
        <taxon>Sclerodermataceae</taxon>
        <taxon>Scleroderma</taxon>
    </lineage>
</organism>
<reference evidence="2" key="2">
    <citation type="submission" date="2015-01" db="EMBL/GenBank/DDBJ databases">
        <title>Evolutionary Origins and Diversification of the Mycorrhizal Mutualists.</title>
        <authorList>
            <consortium name="DOE Joint Genome Institute"/>
            <consortium name="Mycorrhizal Genomics Consortium"/>
            <person name="Kohler A."/>
            <person name="Kuo A."/>
            <person name="Nagy L.G."/>
            <person name="Floudas D."/>
            <person name="Copeland A."/>
            <person name="Barry K.W."/>
            <person name="Cichocki N."/>
            <person name="Veneault-Fourrey C."/>
            <person name="LaButti K."/>
            <person name="Lindquist E.A."/>
            <person name="Lipzen A."/>
            <person name="Lundell T."/>
            <person name="Morin E."/>
            <person name="Murat C."/>
            <person name="Riley R."/>
            <person name="Ohm R."/>
            <person name="Sun H."/>
            <person name="Tunlid A."/>
            <person name="Henrissat B."/>
            <person name="Grigoriev I.V."/>
            <person name="Hibbett D.S."/>
            <person name="Martin F."/>
        </authorList>
    </citation>
    <scope>NUCLEOTIDE SEQUENCE [LARGE SCALE GENOMIC DNA]</scope>
    <source>
        <strain evidence="2">Foug A</strain>
    </source>
</reference>
<keyword evidence="2" id="KW-1185">Reference proteome</keyword>
<accession>A0A0C3EQZ8</accession>
<protein>
    <submittedName>
        <fullName evidence="1">Uncharacterized protein</fullName>
    </submittedName>
</protein>
<evidence type="ECO:0000313" key="2">
    <source>
        <dbReference type="Proteomes" id="UP000053989"/>
    </source>
</evidence>
<dbReference type="HOGENOM" id="CLU_2639530_0_0_1"/>
<dbReference type="Proteomes" id="UP000053989">
    <property type="component" value="Unassembled WGS sequence"/>
</dbReference>
<dbReference type="InParanoid" id="A0A0C3EQZ8"/>
<name>A0A0C3EQZ8_9AGAM</name>
<dbReference type="EMBL" id="KN822005">
    <property type="protein sequence ID" value="KIM70236.1"/>
    <property type="molecule type" value="Genomic_DNA"/>
</dbReference>
<evidence type="ECO:0000313" key="1">
    <source>
        <dbReference type="EMBL" id="KIM70236.1"/>
    </source>
</evidence>
<reference evidence="1 2" key="1">
    <citation type="submission" date="2014-04" db="EMBL/GenBank/DDBJ databases">
        <authorList>
            <consortium name="DOE Joint Genome Institute"/>
            <person name="Kuo A."/>
            <person name="Kohler A."/>
            <person name="Nagy L.G."/>
            <person name="Floudas D."/>
            <person name="Copeland A."/>
            <person name="Barry K.W."/>
            <person name="Cichocki N."/>
            <person name="Veneault-Fourrey C."/>
            <person name="LaButti K."/>
            <person name="Lindquist E.A."/>
            <person name="Lipzen A."/>
            <person name="Lundell T."/>
            <person name="Morin E."/>
            <person name="Murat C."/>
            <person name="Sun H."/>
            <person name="Tunlid A."/>
            <person name="Henrissat B."/>
            <person name="Grigoriev I.V."/>
            <person name="Hibbett D.S."/>
            <person name="Martin F."/>
            <person name="Nordberg H.P."/>
            <person name="Cantor M.N."/>
            <person name="Hua S.X."/>
        </authorList>
    </citation>
    <scope>NUCLEOTIDE SEQUENCE [LARGE SCALE GENOMIC DNA]</scope>
    <source>
        <strain evidence="1 2">Foug A</strain>
    </source>
</reference>